<feature type="chain" id="PRO_5046574384" description="TonB C-terminal domain-containing protein" evidence="10">
    <location>
        <begin position="22"/>
        <end position="128"/>
    </location>
</feature>
<gene>
    <name evidence="12" type="ORF">GCM10023183_35260</name>
</gene>
<comment type="subcellular location">
    <subcellularLocation>
        <location evidence="1">Cell inner membrane</location>
        <topology evidence="1">Single-pass membrane protein</topology>
        <orientation evidence="1">Periplasmic side</orientation>
    </subcellularLocation>
</comment>
<organism evidence="12 13">
    <name type="scientific">Nibribacter koreensis</name>
    <dbReference type="NCBI Taxonomy" id="1084519"/>
    <lineage>
        <taxon>Bacteria</taxon>
        <taxon>Pseudomonadati</taxon>
        <taxon>Bacteroidota</taxon>
        <taxon>Cytophagia</taxon>
        <taxon>Cytophagales</taxon>
        <taxon>Hymenobacteraceae</taxon>
        <taxon>Nibribacter</taxon>
    </lineage>
</organism>
<keyword evidence="13" id="KW-1185">Reference proteome</keyword>
<feature type="domain" description="TonB C-terminal" evidence="11">
    <location>
        <begin position="45"/>
        <end position="128"/>
    </location>
</feature>
<keyword evidence="4" id="KW-1003">Cell membrane</keyword>
<evidence type="ECO:0000256" key="6">
    <source>
        <dbReference type="ARBA" id="ARBA00022692"/>
    </source>
</evidence>
<dbReference type="InterPro" id="IPR006260">
    <property type="entry name" value="TonB/TolA_C"/>
</dbReference>
<dbReference type="Pfam" id="PF03544">
    <property type="entry name" value="TonB_C"/>
    <property type="match status" value="1"/>
</dbReference>
<evidence type="ECO:0000313" key="12">
    <source>
        <dbReference type="EMBL" id="GAA4314882.1"/>
    </source>
</evidence>
<dbReference type="Gene3D" id="3.30.1150.10">
    <property type="match status" value="1"/>
</dbReference>
<accession>A0ABP8G134</accession>
<evidence type="ECO:0000256" key="3">
    <source>
        <dbReference type="ARBA" id="ARBA00022448"/>
    </source>
</evidence>
<evidence type="ECO:0000256" key="4">
    <source>
        <dbReference type="ARBA" id="ARBA00022475"/>
    </source>
</evidence>
<comment type="caution">
    <text evidence="12">The sequence shown here is derived from an EMBL/GenBank/DDBJ whole genome shotgun (WGS) entry which is preliminary data.</text>
</comment>
<keyword evidence="8" id="KW-1133">Transmembrane helix</keyword>
<keyword evidence="3" id="KW-0813">Transport</keyword>
<feature type="signal peptide" evidence="10">
    <location>
        <begin position="1"/>
        <end position="21"/>
    </location>
</feature>
<evidence type="ECO:0000256" key="10">
    <source>
        <dbReference type="SAM" id="SignalP"/>
    </source>
</evidence>
<keyword evidence="10" id="KW-0732">Signal</keyword>
<keyword evidence="5" id="KW-0997">Cell inner membrane</keyword>
<evidence type="ECO:0000256" key="9">
    <source>
        <dbReference type="ARBA" id="ARBA00023136"/>
    </source>
</evidence>
<keyword evidence="7" id="KW-0653">Protein transport</keyword>
<dbReference type="Proteomes" id="UP001501844">
    <property type="component" value="Unassembled WGS sequence"/>
</dbReference>
<evidence type="ECO:0000256" key="5">
    <source>
        <dbReference type="ARBA" id="ARBA00022519"/>
    </source>
</evidence>
<proteinExistence type="inferred from homology"/>
<dbReference type="PANTHER" id="PTHR33446:SF2">
    <property type="entry name" value="PROTEIN TONB"/>
    <property type="match status" value="1"/>
</dbReference>
<comment type="similarity">
    <text evidence="2">Belongs to the TonB family.</text>
</comment>
<sequence length="128" mass="13775">MKAKHTILAAILVLFTAGAFATASNEPATVAVQTTKYPVSAHYEGGQDSLVAHIKRNIQYPASAKRNRVMGQCIVSFLLNEDGSTSNFKILKEVGSGTGAEALRVVQNLKFKAPGYSQTYSLPVNFKL</sequence>
<evidence type="ECO:0000313" key="13">
    <source>
        <dbReference type="Proteomes" id="UP001501844"/>
    </source>
</evidence>
<keyword evidence="9" id="KW-0472">Membrane</keyword>
<evidence type="ECO:0000259" key="11">
    <source>
        <dbReference type="PROSITE" id="PS52015"/>
    </source>
</evidence>
<evidence type="ECO:0000256" key="1">
    <source>
        <dbReference type="ARBA" id="ARBA00004383"/>
    </source>
</evidence>
<dbReference type="InterPro" id="IPR051045">
    <property type="entry name" value="TonB-dependent_transducer"/>
</dbReference>
<dbReference type="PANTHER" id="PTHR33446">
    <property type="entry name" value="PROTEIN TONB-RELATED"/>
    <property type="match status" value="1"/>
</dbReference>
<dbReference type="RefSeq" id="WP_345169179.1">
    <property type="nucleotide sequence ID" value="NZ_BAABGX010000003.1"/>
</dbReference>
<evidence type="ECO:0000256" key="7">
    <source>
        <dbReference type="ARBA" id="ARBA00022927"/>
    </source>
</evidence>
<evidence type="ECO:0000256" key="2">
    <source>
        <dbReference type="ARBA" id="ARBA00006555"/>
    </source>
</evidence>
<dbReference type="InterPro" id="IPR037682">
    <property type="entry name" value="TonB_C"/>
</dbReference>
<protein>
    <recommendedName>
        <fullName evidence="11">TonB C-terminal domain-containing protein</fullName>
    </recommendedName>
</protein>
<evidence type="ECO:0000256" key="8">
    <source>
        <dbReference type="ARBA" id="ARBA00022989"/>
    </source>
</evidence>
<dbReference type="EMBL" id="BAABGX010000003">
    <property type="protein sequence ID" value="GAA4314882.1"/>
    <property type="molecule type" value="Genomic_DNA"/>
</dbReference>
<dbReference type="PROSITE" id="PS52015">
    <property type="entry name" value="TONB_CTD"/>
    <property type="match status" value="1"/>
</dbReference>
<dbReference type="SUPFAM" id="SSF74653">
    <property type="entry name" value="TolA/TonB C-terminal domain"/>
    <property type="match status" value="1"/>
</dbReference>
<dbReference type="NCBIfam" id="TIGR01352">
    <property type="entry name" value="tonB_Cterm"/>
    <property type="match status" value="1"/>
</dbReference>
<reference evidence="13" key="1">
    <citation type="journal article" date="2019" name="Int. J. Syst. Evol. Microbiol.">
        <title>The Global Catalogue of Microorganisms (GCM) 10K type strain sequencing project: providing services to taxonomists for standard genome sequencing and annotation.</title>
        <authorList>
            <consortium name="The Broad Institute Genomics Platform"/>
            <consortium name="The Broad Institute Genome Sequencing Center for Infectious Disease"/>
            <person name="Wu L."/>
            <person name="Ma J."/>
        </authorList>
    </citation>
    <scope>NUCLEOTIDE SEQUENCE [LARGE SCALE GENOMIC DNA]</scope>
    <source>
        <strain evidence="13">JCM 17917</strain>
    </source>
</reference>
<name>A0ABP8G134_9BACT</name>
<keyword evidence="6" id="KW-0812">Transmembrane</keyword>